<proteinExistence type="predicted"/>
<dbReference type="OrthoDB" id="627554at2"/>
<keyword evidence="3" id="KW-1185">Reference proteome</keyword>
<dbReference type="InterPro" id="IPR018550">
    <property type="entry name" value="Lipid-A_deacylase-rel"/>
</dbReference>
<feature type="chain" id="PRO_5011626307" evidence="1">
    <location>
        <begin position="19"/>
        <end position="424"/>
    </location>
</feature>
<evidence type="ECO:0000313" key="2">
    <source>
        <dbReference type="EMBL" id="SDF02790.1"/>
    </source>
</evidence>
<dbReference type="AlphaFoldDB" id="A0A1G7HQU2"/>
<organism evidence="2 3">
    <name type="scientific">Ulvibacter litoralis</name>
    <dbReference type="NCBI Taxonomy" id="227084"/>
    <lineage>
        <taxon>Bacteria</taxon>
        <taxon>Pseudomonadati</taxon>
        <taxon>Bacteroidota</taxon>
        <taxon>Flavobacteriia</taxon>
        <taxon>Flavobacteriales</taxon>
        <taxon>Flavobacteriaceae</taxon>
        <taxon>Ulvibacter</taxon>
    </lineage>
</organism>
<feature type="signal peptide" evidence="1">
    <location>
        <begin position="1"/>
        <end position="18"/>
    </location>
</feature>
<name>A0A1G7HQU2_9FLAO</name>
<protein>
    <submittedName>
        <fullName evidence="2">Lipid A 3-O-deacylase (PagL)</fullName>
    </submittedName>
</protein>
<evidence type="ECO:0000313" key="3">
    <source>
        <dbReference type="Proteomes" id="UP000199321"/>
    </source>
</evidence>
<dbReference type="Pfam" id="PF09411">
    <property type="entry name" value="PagL"/>
    <property type="match status" value="1"/>
</dbReference>
<dbReference type="Gene3D" id="2.40.160.20">
    <property type="match status" value="1"/>
</dbReference>
<evidence type="ECO:0000256" key="1">
    <source>
        <dbReference type="SAM" id="SignalP"/>
    </source>
</evidence>
<dbReference type="EMBL" id="FNBA01000004">
    <property type="protein sequence ID" value="SDF02790.1"/>
    <property type="molecule type" value="Genomic_DNA"/>
</dbReference>
<dbReference type="RefSeq" id="WP_093144882.1">
    <property type="nucleotide sequence ID" value="NZ_BMWO01000004.1"/>
</dbReference>
<accession>A0A1G7HQU2</accession>
<reference evidence="2 3" key="1">
    <citation type="submission" date="2016-10" db="EMBL/GenBank/DDBJ databases">
        <authorList>
            <person name="de Groot N.N."/>
        </authorList>
    </citation>
    <scope>NUCLEOTIDE SEQUENCE [LARGE SCALE GENOMIC DNA]</scope>
    <source>
        <strain evidence="2 3">DSM 16195</strain>
    </source>
</reference>
<dbReference type="Proteomes" id="UP000199321">
    <property type="component" value="Unassembled WGS sequence"/>
</dbReference>
<dbReference type="STRING" id="227084.SAMN05421855_104234"/>
<sequence length="424" mass="48033">MTKKLSYFVILFSIALFAQQEKTPSTTNNFVFTPELLAGITAEANSNFPEHSFQKQVLFNFGWEQDGNPQEWAQRLKGPRTGVSLGLADFGNSDSLGIAISAMPFIEFNVFGKKNLKVVVGTGASYFNKKYNPETNPNNQAVTTDVTWSFRMFMHYQIRSSKAIDWRLGGGFFHHSNGHTKLPNQGYNSFLVSLSADIKNTDHTPPSLLPKETFEKTSYHYFSIRTGYGANVLGKPEEFNTKKGIYSLAGTVGKVYNNTFKVGLGFYYRYYQHYYDYIKNNESLVQEGREFDHFTERPWRYATNFGISVNGEILLNHFGIDLQLGINLHKPAYAIDWRINQGWAVVPRVIPENSNIVLGELESKYKLKKTISSRMGLNYYLLGTKDAPKHNVFIGFHINSNLGQADFTELSLGYVHNLGATSKN</sequence>
<keyword evidence="1" id="KW-0732">Signal</keyword>
<gene>
    <name evidence="2" type="ORF">SAMN05421855_104234</name>
</gene>